<dbReference type="InterPro" id="IPR022385">
    <property type="entry name" value="Rhs_assc_core"/>
</dbReference>
<accession>A0A6C2UT16</accession>
<keyword evidence="3" id="KW-1185">Reference proteome</keyword>
<evidence type="ECO:0000313" key="2">
    <source>
        <dbReference type="EMBL" id="VGO23289.1"/>
    </source>
</evidence>
<organism evidence="2 3">
    <name type="scientific">Pontiella sulfatireligans</name>
    <dbReference type="NCBI Taxonomy" id="2750658"/>
    <lineage>
        <taxon>Bacteria</taxon>
        <taxon>Pseudomonadati</taxon>
        <taxon>Kiritimatiellota</taxon>
        <taxon>Kiritimatiellia</taxon>
        <taxon>Kiritimatiellales</taxon>
        <taxon>Pontiellaceae</taxon>
        <taxon>Pontiella</taxon>
    </lineage>
</organism>
<reference evidence="2 3" key="1">
    <citation type="submission" date="2019-04" db="EMBL/GenBank/DDBJ databases">
        <authorList>
            <person name="Van Vliet M D."/>
        </authorList>
    </citation>
    <scope>NUCLEOTIDE SEQUENCE [LARGE SCALE GENOMIC DNA]</scope>
    <source>
        <strain evidence="2 3">F21</strain>
    </source>
</reference>
<evidence type="ECO:0000256" key="1">
    <source>
        <dbReference type="SAM" id="MobiDB-lite"/>
    </source>
</evidence>
<feature type="region of interest" description="Disordered" evidence="1">
    <location>
        <begin position="539"/>
        <end position="630"/>
    </location>
</feature>
<sequence length="726" mass="78337">MPVFVAPWLRWLGLAAKLKCDAAGRPVKTISPQLANGSYAETETGYDANGNVEWVKDASGNISMSIYDYRTRDYAYDRVGNRTNVVESADVHATVSCSCDALNRIGTIVEGTNTTTYGYDLNSKPVYREYPTGVEEVRSFDPMGRLLTMTTTNMNVADNGWFSMAYEYDLVGSALKMAQTSANLLGTQDAVTTWEYDDRCRLTAETVALDSDPASTRTEYTWDNADNRRSMTKYVGGSLASTTTYTNNALNQLTGYVAEAPGLATTNVVFAYDANGSRTNKSVSIAGGSPASSACTYDEDNRLVAAALNGSATTHTFAYDYRSRRYYRSTPTTSHMFCVFDGGLSIQEHETASSDLTLNPLTLNTVQTEFVRGEGMGGGVGGMVYSIKRSEDPQLPTPNNKLQTPLFSHANHRGDVIARSNASGSLTSFALYEAYGTRPYEWGDDPDRQKANTKEEESDLQLLNEGMRYRDLETGTFLTRDPIGYADGPNVYCYVHCNPITHFDALGLEEEAVSDDNSLTAAATQDGTLSAVDALTEETAPSFVPEPQTPQYGPTIAAAEAQSSSQQADGSVSGTASDTPRENEKLLNEAGVGTQNQQREQQIDPDVYLNPRVYPPPPEGSPAARGQKQFDEDQLAQWWVENRIVDAATGVTYPPPTPTETFTTIVSAGGDVMTALGGVNPVNVGNAVGDTITGNPPGSGIIGVARGAQEFKQNAETQQRVGSGSR</sequence>
<feature type="compositionally biased region" description="Polar residues" evidence="1">
    <location>
        <begin position="569"/>
        <end position="578"/>
    </location>
</feature>
<dbReference type="Gene3D" id="2.180.10.10">
    <property type="entry name" value="RHS repeat-associated core"/>
    <property type="match status" value="1"/>
</dbReference>
<dbReference type="NCBIfam" id="TIGR03696">
    <property type="entry name" value="Rhs_assc_core"/>
    <property type="match status" value="1"/>
</dbReference>
<evidence type="ECO:0000313" key="3">
    <source>
        <dbReference type="Proteomes" id="UP000346198"/>
    </source>
</evidence>
<name>A0A6C2UT16_9BACT</name>
<protein>
    <submittedName>
        <fullName evidence="2">tRNA3(Ser)-specific nuclease WapA</fullName>
    </submittedName>
</protein>
<gene>
    <name evidence="2" type="primary">wapA</name>
    <name evidence="2" type="ORF">SCARR_05396</name>
</gene>
<dbReference type="Proteomes" id="UP000346198">
    <property type="component" value="Unassembled WGS sequence"/>
</dbReference>
<dbReference type="EMBL" id="CAAHFH010000003">
    <property type="protein sequence ID" value="VGO23289.1"/>
    <property type="molecule type" value="Genomic_DNA"/>
</dbReference>
<dbReference type="AlphaFoldDB" id="A0A6C2UT16"/>
<feature type="compositionally biased region" description="Low complexity" evidence="1">
    <location>
        <begin position="557"/>
        <end position="568"/>
    </location>
</feature>
<proteinExistence type="predicted"/>